<sequence>MSEAGAVASGTSTAGRGGRPRYAYLGPAGTFTEAALRQVVTPDEAEYLPQTDVGAAIEAVRSGDADFAVVAIESTVEGGVTATLDSLAGGAPLVLLREVLVPVQFTLAGAPGVALSDVRRISAHPHAWVQCRRWLAHHLPGVVHVPATSNTAPAALLARRAADGEPVELGFDAALVPPAAVETYGLVPLAEHVADNPSAVTRFVVVGHPGQVPAPTGADKTTLVVHLPDNEAGALLAMLEQFAVRGVNLSRIESRPIGDALGRYSFSIDAEGHITDERVGEAIMGLHRRCPHVRFLGSYPRADAVAPTVHVGTADADFVGARDWLRAVREGSAT</sequence>
<evidence type="ECO:0000256" key="2">
    <source>
        <dbReference type="ARBA" id="ARBA00013147"/>
    </source>
</evidence>
<proteinExistence type="predicted"/>
<dbReference type="FunFam" id="3.40.190.10:FF:000064">
    <property type="entry name" value="Prephenate dehydratase"/>
    <property type="match status" value="1"/>
</dbReference>
<keyword evidence="5 10" id="KW-0057">Aromatic amino acid biosynthesis</keyword>
<keyword evidence="14" id="KW-1185">Reference proteome</keyword>
<evidence type="ECO:0000313" key="14">
    <source>
        <dbReference type="Proteomes" id="UP000288246"/>
    </source>
</evidence>
<comment type="pathway">
    <text evidence="1 10">Amino-acid biosynthesis; L-phenylalanine biosynthesis; phenylpyruvate from prephenate: step 1/1.</text>
</comment>
<organism evidence="13 14">
    <name type="scientific">Cellulomonas algicola</name>
    <dbReference type="NCBI Taxonomy" id="2071633"/>
    <lineage>
        <taxon>Bacteria</taxon>
        <taxon>Bacillati</taxon>
        <taxon>Actinomycetota</taxon>
        <taxon>Actinomycetes</taxon>
        <taxon>Micrococcales</taxon>
        <taxon>Cellulomonadaceae</taxon>
        <taxon>Cellulomonas</taxon>
    </lineage>
</organism>
<keyword evidence="4 10" id="KW-0028">Amino-acid biosynthesis</keyword>
<dbReference type="UniPathway" id="UPA00121">
    <property type="reaction ID" value="UER00345"/>
</dbReference>
<dbReference type="Pfam" id="PF00800">
    <property type="entry name" value="PDT"/>
    <property type="match status" value="1"/>
</dbReference>
<evidence type="ECO:0000256" key="5">
    <source>
        <dbReference type="ARBA" id="ARBA00023141"/>
    </source>
</evidence>
<dbReference type="PANTHER" id="PTHR21022:SF19">
    <property type="entry name" value="PREPHENATE DEHYDRATASE-RELATED"/>
    <property type="match status" value="1"/>
</dbReference>
<keyword evidence="7 10" id="KW-0456">Lyase</keyword>
<name>A0A401UV08_9CELL</name>
<comment type="catalytic activity">
    <reaction evidence="8 10">
        <text>prephenate + H(+) = 3-phenylpyruvate + CO2 + H2O</text>
        <dbReference type="Rhea" id="RHEA:21648"/>
        <dbReference type="ChEBI" id="CHEBI:15377"/>
        <dbReference type="ChEBI" id="CHEBI:15378"/>
        <dbReference type="ChEBI" id="CHEBI:16526"/>
        <dbReference type="ChEBI" id="CHEBI:18005"/>
        <dbReference type="ChEBI" id="CHEBI:29934"/>
        <dbReference type="EC" id="4.2.1.51"/>
    </reaction>
</comment>
<dbReference type="InterPro" id="IPR002912">
    <property type="entry name" value="ACT_dom"/>
</dbReference>
<dbReference type="CDD" id="cd13632">
    <property type="entry name" value="PBP2_Aa-PDT_like"/>
    <property type="match status" value="1"/>
</dbReference>
<dbReference type="NCBIfam" id="NF008865">
    <property type="entry name" value="PRK11898.1"/>
    <property type="match status" value="1"/>
</dbReference>
<feature type="domain" description="Prephenate dehydratase" evidence="11">
    <location>
        <begin position="21"/>
        <end position="208"/>
    </location>
</feature>
<dbReference type="Gene3D" id="3.40.190.10">
    <property type="entry name" value="Periplasmic binding protein-like II"/>
    <property type="match status" value="2"/>
</dbReference>
<dbReference type="PIRSF" id="PIRSF001500">
    <property type="entry name" value="Chor_mut_pdt_Ppr"/>
    <property type="match status" value="1"/>
</dbReference>
<evidence type="ECO:0000256" key="7">
    <source>
        <dbReference type="ARBA" id="ARBA00023239"/>
    </source>
</evidence>
<evidence type="ECO:0000259" key="11">
    <source>
        <dbReference type="PROSITE" id="PS51171"/>
    </source>
</evidence>
<reference evidence="13 14" key="1">
    <citation type="submission" date="2018-11" db="EMBL/GenBank/DDBJ databases">
        <title>Draft genome sequence of Cellulomonas takizawaensis strain TKZ-21.</title>
        <authorList>
            <person name="Yamamura H."/>
            <person name="Hayashi T."/>
            <person name="Hamada M."/>
            <person name="Serisawa Y."/>
            <person name="Matsuyama K."/>
            <person name="Nakagawa Y."/>
            <person name="Otoguro M."/>
            <person name="Yanagida F."/>
            <person name="Hayakawa M."/>
        </authorList>
    </citation>
    <scope>NUCLEOTIDE SEQUENCE [LARGE SCALE GENOMIC DNA]</scope>
    <source>
        <strain evidence="13 14">TKZ-21</strain>
    </source>
</reference>
<dbReference type="SUPFAM" id="SSF55021">
    <property type="entry name" value="ACT-like"/>
    <property type="match status" value="1"/>
</dbReference>
<dbReference type="Proteomes" id="UP000288246">
    <property type="component" value="Unassembled WGS sequence"/>
</dbReference>
<dbReference type="EC" id="4.2.1.51" evidence="2 10"/>
<dbReference type="GO" id="GO:0004664">
    <property type="term" value="F:prephenate dehydratase activity"/>
    <property type="evidence" value="ECO:0007669"/>
    <property type="project" value="UniProtKB-UniRule"/>
</dbReference>
<accession>A0A401UV08</accession>
<dbReference type="RefSeq" id="WP_124341063.1">
    <property type="nucleotide sequence ID" value="NZ_BHYL01000007.1"/>
</dbReference>
<gene>
    <name evidence="10" type="primary">pheA</name>
    <name evidence="13" type="ORF">CTKZ_00750</name>
</gene>
<dbReference type="SUPFAM" id="SSF53850">
    <property type="entry name" value="Periplasmic binding protein-like II"/>
    <property type="match status" value="1"/>
</dbReference>
<feature type="domain" description="ACT" evidence="12">
    <location>
        <begin position="223"/>
        <end position="301"/>
    </location>
</feature>
<evidence type="ECO:0000256" key="10">
    <source>
        <dbReference type="RuleBase" id="RU361254"/>
    </source>
</evidence>
<keyword evidence="6 10" id="KW-0584">Phenylalanine biosynthesis</keyword>
<evidence type="ECO:0000256" key="4">
    <source>
        <dbReference type="ARBA" id="ARBA00022605"/>
    </source>
</evidence>
<evidence type="ECO:0000259" key="12">
    <source>
        <dbReference type="PROSITE" id="PS51671"/>
    </source>
</evidence>
<comment type="caution">
    <text evidence="13">The sequence shown here is derived from an EMBL/GenBank/DDBJ whole genome shotgun (WGS) entry which is preliminary data.</text>
</comment>
<evidence type="ECO:0000256" key="3">
    <source>
        <dbReference type="ARBA" id="ARBA00021872"/>
    </source>
</evidence>
<dbReference type="GO" id="GO:0005737">
    <property type="term" value="C:cytoplasm"/>
    <property type="evidence" value="ECO:0007669"/>
    <property type="project" value="TreeGrafter"/>
</dbReference>
<evidence type="ECO:0000256" key="1">
    <source>
        <dbReference type="ARBA" id="ARBA00004741"/>
    </source>
</evidence>
<evidence type="ECO:0000313" key="13">
    <source>
        <dbReference type="EMBL" id="GCD18513.1"/>
    </source>
</evidence>
<dbReference type="InterPro" id="IPR008242">
    <property type="entry name" value="Chor_mutase/pphenate_deHydtase"/>
</dbReference>
<protein>
    <recommendedName>
        <fullName evidence="3 10">Prephenate dehydratase</fullName>
        <shortName evidence="10">PDT</shortName>
        <ecNumber evidence="2 10">4.2.1.51</ecNumber>
    </recommendedName>
</protein>
<dbReference type="EMBL" id="BHYL01000007">
    <property type="protein sequence ID" value="GCD18513.1"/>
    <property type="molecule type" value="Genomic_DNA"/>
</dbReference>
<dbReference type="PANTHER" id="PTHR21022">
    <property type="entry name" value="PREPHENATE DEHYDRATASE P PROTEIN"/>
    <property type="match status" value="1"/>
</dbReference>
<evidence type="ECO:0000256" key="8">
    <source>
        <dbReference type="ARBA" id="ARBA00047848"/>
    </source>
</evidence>
<dbReference type="CDD" id="cd04905">
    <property type="entry name" value="ACT_CM-PDT"/>
    <property type="match status" value="1"/>
</dbReference>
<dbReference type="AlphaFoldDB" id="A0A401UV08"/>
<dbReference type="InterPro" id="IPR001086">
    <property type="entry name" value="Preph_deHydtase"/>
</dbReference>
<dbReference type="PROSITE" id="PS00857">
    <property type="entry name" value="PREPHENATE_DEHYDR_1"/>
    <property type="match status" value="1"/>
</dbReference>
<evidence type="ECO:0000256" key="6">
    <source>
        <dbReference type="ARBA" id="ARBA00023222"/>
    </source>
</evidence>
<dbReference type="Gene3D" id="3.30.70.260">
    <property type="match status" value="1"/>
</dbReference>
<dbReference type="InterPro" id="IPR045865">
    <property type="entry name" value="ACT-like_dom_sf"/>
</dbReference>
<evidence type="ECO:0000256" key="9">
    <source>
        <dbReference type="PIRSR" id="PIRSR001500-2"/>
    </source>
</evidence>
<feature type="site" description="Essential for prephenate dehydratase activity" evidence="9">
    <location>
        <position position="201"/>
    </location>
</feature>
<dbReference type="OrthoDB" id="9802281at2"/>
<dbReference type="PROSITE" id="PS00858">
    <property type="entry name" value="PREPHENATE_DEHYDR_2"/>
    <property type="match status" value="1"/>
</dbReference>
<dbReference type="PROSITE" id="PS51171">
    <property type="entry name" value="PREPHENATE_DEHYDR_3"/>
    <property type="match status" value="1"/>
</dbReference>
<dbReference type="InterPro" id="IPR018528">
    <property type="entry name" value="Preph_deHydtase_CS"/>
</dbReference>
<dbReference type="GO" id="GO:0009094">
    <property type="term" value="P:L-phenylalanine biosynthetic process"/>
    <property type="evidence" value="ECO:0007669"/>
    <property type="project" value="UniProtKB-UniPathway"/>
</dbReference>
<dbReference type="PROSITE" id="PS51671">
    <property type="entry name" value="ACT"/>
    <property type="match status" value="1"/>
</dbReference>
<dbReference type="FunFam" id="3.30.70.260:FF:000012">
    <property type="entry name" value="Prephenate dehydratase"/>
    <property type="match status" value="1"/>
</dbReference>